<organism evidence="1 2">
    <name type="scientific">Campylobacter anatolicus</name>
    <dbReference type="NCBI Taxonomy" id="2829105"/>
    <lineage>
        <taxon>Bacteria</taxon>
        <taxon>Pseudomonadati</taxon>
        <taxon>Campylobacterota</taxon>
        <taxon>Epsilonproteobacteria</taxon>
        <taxon>Campylobacterales</taxon>
        <taxon>Campylobacteraceae</taxon>
        <taxon>Campylobacter</taxon>
    </lineage>
</organism>
<evidence type="ECO:0000313" key="1">
    <source>
        <dbReference type="EMBL" id="MBR8463785.1"/>
    </source>
</evidence>
<protein>
    <recommendedName>
        <fullName evidence="3">Methyl-accepting chemotaxis signal transduction protein</fullName>
    </recommendedName>
</protein>
<evidence type="ECO:0000313" key="2">
    <source>
        <dbReference type="Proteomes" id="UP000682951"/>
    </source>
</evidence>
<keyword evidence="2" id="KW-1185">Reference proteome</keyword>
<dbReference type="RefSeq" id="WP_212140380.1">
    <property type="nucleotide sequence ID" value="NZ_JAGSSW010000003.1"/>
</dbReference>
<dbReference type="Proteomes" id="UP000682951">
    <property type="component" value="Unassembled WGS sequence"/>
</dbReference>
<proteinExistence type="predicted"/>
<accession>A0ABS5HHR2</accession>
<gene>
    <name evidence="1" type="ORF">KDD93_04245</name>
</gene>
<name>A0ABS5HHR2_9BACT</name>
<dbReference type="EMBL" id="JAGSSW010000003">
    <property type="protein sequence ID" value="MBR8463785.1"/>
    <property type="molecule type" value="Genomic_DNA"/>
</dbReference>
<reference evidence="1 2" key="1">
    <citation type="submission" date="2021-04" db="EMBL/GenBank/DDBJ databases">
        <title>Molecular and phenotypic characterization and identification of bacterial isolates recovered from the Anatolian ground squirrels (Spermophilus xanthoprymnus) and which have the potential to form a new species in the Campylobacter genus.</title>
        <authorList>
            <person name="Aydin F."/>
            <person name="Abay S."/>
            <person name="Kayman T."/>
            <person name="Karakaya E."/>
            <person name="Mustak H.K."/>
            <person name="Mustak I.B."/>
            <person name="Bilgin N."/>
            <person name="Duzler A."/>
            <person name="Sahin O."/>
            <person name="Guran O."/>
            <person name="Saticioglu I.B."/>
        </authorList>
    </citation>
    <scope>NUCLEOTIDE SEQUENCE [LARGE SCALE GENOMIC DNA]</scope>
    <source>
        <strain evidence="2">faydin-G24</strain>
    </source>
</reference>
<comment type="caution">
    <text evidence="1">The sequence shown here is derived from an EMBL/GenBank/DDBJ whole genome shotgun (WGS) entry which is preliminary data.</text>
</comment>
<evidence type="ECO:0008006" key="3">
    <source>
        <dbReference type="Google" id="ProtNLM"/>
    </source>
</evidence>
<sequence>MINQGVAQVDHLTKQNVEIANQTNKITSEVDEMAKAITADVRKKKF</sequence>